<comment type="caution">
    <text evidence="1">The sequence shown here is derived from an EMBL/GenBank/DDBJ whole genome shotgun (WGS) entry which is preliminary data.</text>
</comment>
<reference evidence="1" key="1">
    <citation type="journal article" date="2014" name="Int. J. Syst. Evol. Microbiol.">
        <title>Complete genome sequence of Corynebacterium casei LMG S-19264T (=DSM 44701T), isolated from a smear-ripened cheese.</title>
        <authorList>
            <consortium name="US DOE Joint Genome Institute (JGI-PGF)"/>
            <person name="Walter F."/>
            <person name="Albersmeier A."/>
            <person name="Kalinowski J."/>
            <person name="Ruckert C."/>
        </authorList>
    </citation>
    <scope>NUCLEOTIDE SEQUENCE</scope>
    <source>
        <strain evidence="1">CGMCC 4.7110</strain>
    </source>
</reference>
<name>A0A917XPJ4_9ACTN</name>
<sequence length="113" mass="11841">MILEWVETGSAAVRRRRLSGESEVVQARDTEHGVMDAVSFEAAVAQDLPALHTGEGVLDAGSGLLVGLVVFLTGSWQLRPVAVAGVGCSSAGRGYLEAERPLIRPLEFLAAAP</sequence>
<dbReference type="Proteomes" id="UP000653411">
    <property type="component" value="Unassembled WGS sequence"/>
</dbReference>
<dbReference type="AlphaFoldDB" id="A0A917XPJ4"/>
<evidence type="ECO:0000313" key="2">
    <source>
        <dbReference type="Proteomes" id="UP000653411"/>
    </source>
</evidence>
<proteinExistence type="predicted"/>
<reference evidence="1" key="2">
    <citation type="submission" date="2020-09" db="EMBL/GenBank/DDBJ databases">
        <authorList>
            <person name="Sun Q."/>
            <person name="Zhou Y."/>
        </authorList>
    </citation>
    <scope>NUCLEOTIDE SEQUENCE</scope>
    <source>
        <strain evidence="1">CGMCC 4.7110</strain>
    </source>
</reference>
<accession>A0A917XPJ4</accession>
<keyword evidence="2" id="KW-1185">Reference proteome</keyword>
<protein>
    <submittedName>
        <fullName evidence="1">Uncharacterized protein</fullName>
    </submittedName>
</protein>
<organism evidence="1 2">
    <name type="scientific">Streptomyces fuscichromogenes</name>
    <dbReference type="NCBI Taxonomy" id="1324013"/>
    <lineage>
        <taxon>Bacteria</taxon>
        <taxon>Bacillati</taxon>
        <taxon>Actinomycetota</taxon>
        <taxon>Actinomycetes</taxon>
        <taxon>Kitasatosporales</taxon>
        <taxon>Streptomycetaceae</taxon>
        <taxon>Streptomyces</taxon>
    </lineage>
</organism>
<evidence type="ECO:0000313" key="1">
    <source>
        <dbReference type="EMBL" id="GGN43837.1"/>
    </source>
</evidence>
<gene>
    <name evidence="1" type="ORF">GCM10011578_094290</name>
</gene>
<dbReference type="EMBL" id="BMML01000040">
    <property type="protein sequence ID" value="GGN43837.1"/>
    <property type="molecule type" value="Genomic_DNA"/>
</dbReference>